<evidence type="ECO:0000313" key="2">
    <source>
        <dbReference type="EMBL" id="CRZ11999.1"/>
    </source>
</evidence>
<feature type="compositionally biased region" description="Polar residues" evidence="1">
    <location>
        <begin position="41"/>
        <end position="52"/>
    </location>
</feature>
<organism evidence="2">
    <name type="scientific">Spongospora subterranea</name>
    <dbReference type="NCBI Taxonomy" id="70186"/>
    <lineage>
        <taxon>Eukaryota</taxon>
        <taxon>Sar</taxon>
        <taxon>Rhizaria</taxon>
        <taxon>Endomyxa</taxon>
        <taxon>Phytomyxea</taxon>
        <taxon>Plasmodiophorida</taxon>
        <taxon>Plasmodiophoridae</taxon>
        <taxon>Spongospora</taxon>
    </lineage>
</organism>
<dbReference type="EMBL" id="HACM01011557">
    <property type="protein sequence ID" value="CRZ11999.1"/>
    <property type="molecule type" value="Transcribed_RNA"/>
</dbReference>
<proteinExistence type="predicted"/>
<evidence type="ECO:0000256" key="1">
    <source>
        <dbReference type="SAM" id="MobiDB-lite"/>
    </source>
</evidence>
<sequence length="197" mass="22075">GKLSLLKMAMPNRDVADEGVAGSSTNGSLPNDDDDDDNAHSPATSARRTSFTMPTTNLDAGHILHEDRYWKPQFWRRVAPGSLEQRTLFADIKPNCRTPERNALSRFILLFKRHQEENGAEVDIGVLESAINIAFPAAKCTYELVAHAVNSKKDRSGPRRRGDDTPMEALLEVARIQRSKLIRRRCSMNRTVDGYVL</sequence>
<accession>A0A0H5RTD7</accession>
<feature type="non-terminal residue" evidence="2">
    <location>
        <position position="1"/>
    </location>
</feature>
<protein>
    <submittedName>
        <fullName evidence="2">Uncharacterized protein</fullName>
    </submittedName>
</protein>
<feature type="region of interest" description="Disordered" evidence="1">
    <location>
        <begin position="1"/>
        <end position="52"/>
    </location>
</feature>
<name>A0A0H5RTD7_9EUKA</name>
<dbReference type="AlphaFoldDB" id="A0A0H5RTD7"/>
<reference evidence="2" key="1">
    <citation type="submission" date="2015-04" db="EMBL/GenBank/DDBJ databases">
        <title>The genome sequence of the plant pathogenic Rhizarian Plasmodiophora brassicae reveals insights in its biotrophic life cycle and the origin of chitin synthesis.</title>
        <authorList>
            <person name="Schwelm A."/>
            <person name="Fogelqvist J."/>
            <person name="Knaust A."/>
            <person name="Julke S."/>
            <person name="Lilja T."/>
            <person name="Dhandapani V."/>
            <person name="Bonilla-Rosso G."/>
            <person name="Karlsson M."/>
            <person name="Shevchenko A."/>
            <person name="Choi S.R."/>
            <person name="Kim H.G."/>
            <person name="Park J.Y."/>
            <person name="Lim Y.P."/>
            <person name="Ludwig-Muller J."/>
            <person name="Dixelius C."/>
        </authorList>
    </citation>
    <scope>NUCLEOTIDE SEQUENCE</scope>
    <source>
        <tissue evidence="2">Potato root galls</tissue>
    </source>
</reference>